<dbReference type="PROSITE" id="PS00398">
    <property type="entry name" value="RECOMBINASES_2"/>
    <property type="match status" value="1"/>
</dbReference>
<dbReference type="InterPro" id="IPR006118">
    <property type="entry name" value="Recombinase_CS"/>
</dbReference>
<dbReference type="EMBL" id="JBFMIA010000040">
    <property type="protein sequence ID" value="MEW9503380.1"/>
    <property type="molecule type" value="Genomic_DNA"/>
</dbReference>
<sequence>MDKSTGVNTSRKGLQEILDKVKDGDTVICTRIDRLARSTRDLLGIVNKSHQTNLLIRKQLHRIIRGCDRNCSVLRH</sequence>
<evidence type="ECO:0000313" key="5">
    <source>
        <dbReference type="EMBL" id="MEW9503380.1"/>
    </source>
</evidence>
<protein>
    <submittedName>
        <fullName evidence="5">Recombinase family protein</fullName>
    </submittedName>
</protein>
<dbReference type="RefSeq" id="WP_367780866.1">
    <property type="nucleotide sequence ID" value="NZ_JBFMIA010000040.1"/>
</dbReference>
<proteinExistence type="predicted"/>
<evidence type="ECO:0000256" key="1">
    <source>
        <dbReference type="ARBA" id="ARBA00022908"/>
    </source>
</evidence>
<name>A0ABV3Q7M7_9BACL</name>
<reference evidence="5 6" key="1">
    <citation type="journal article" date="1979" name="Int. J. Syst. Evol. Microbiol.">
        <title>Bacillus globisporus subsp. marinus subsp. nov.</title>
        <authorList>
            <person name="Liu H."/>
        </authorList>
    </citation>
    <scope>NUCLEOTIDE SEQUENCE [LARGE SCALE GENOMIC DNA]</scope>
    <source>
        <strain evidence="5 6">DSM 1297</strain>
    </source>
</reference>
<dbReference type="Pfam" id="PF00239">
    <property type="entry name" value="Resolvase"/>
    <property type="match status" value="1"/>
</dbReference>
<organism evidence="5 6">
    <name type="scientific">Jeotgalibacillus marinus</name>
    <dbReference type="NCBI Taxonomy" id="86667"/>
    <lineage>
        <taxon>Bacteria</taxon>
        <taxon>Bacillati</taxon>
        <taxon>Bacillota</taxon>
        <taxon>Bacilli</taxon>
        <taxon>Bacillales</taxon>
        <taxon>Caryophanaceae</taxon>
        <taxon>Jeotgalibacillus</taxon>
    </lineage>
</organism>
<dbReference type="PROSITE" id="PS51736">
    <property type="entry name" value="RECOMBINASES_3"/>
    <property type="match status" value="1"/>
</dbReference>
<evidence type="ECO:0000259" key="4">
    <source>
        <dbReference type="PROSITE" id="PS51736"/>
    </source>
</evidence>
<keyword evidence="6" id="KW-1185">Reference proteome</keyword>
<evidence type="ECO:0000256" key="3">
    <source>
        <dbReference type="ARBA" id="ARBA00023172"/>
    </source>
</evidence>
<keyword evidence="2" id="KW-0238">DNA-binding</keyword>
<accession>A0ABV3Q7M7</accession>
<dbReference type="Gene3D" id="3.40.50.1390">
    <property type="entry name" value="Resolvase, N-terminal catalytic domain"/>
    <property type="match status" value="1"/>
</dbReference>
<dbReference type="SUPFAM" id="SSF53041">
    <property type="entry name" value="Resolvase-like"/>
    <property type="match status" value="1"/>
</dbReference>
<evidence type="ECO:0000256" key="2">
    <source>
        <dbReference type="ARBA" id="ARBA00023125"/>
    </source>
</evidence>
<dbReference type="InterPro" id="IPR036162">
    <property type="entry name" value="Resolvase-like_N_sf"/>
</dbReference>
<keyword evidence="1" id="KW-0229">DNA integration</keyword>
<keyword evidence="3" id="KW-0233">DNA recombination</keyword>
<dbReference type="Proteomes" id="UP001556040">
    <property type="component" value="Unassembled WGS sequence"/>
</dbReference>
<comment type="caution">
    <text evidence="5">The sequence shown here is derived from an EMBL/GenBank/DDBJ whole genome shotgun (WGS) entry which is preliminary data.</text>
</comment>
<dbReference type="InterPro" id="IPR006119">
    <property type="entry name" value="Resolv_N"/>
</dbReference>
<feature type="domain" description="Resolvase/invertase-type recombinase catalytic" evidence="4">
    <location>
        <begin position="1"/>
        <end position="76"/>
    </location>
</feature>
<gene>
    <name evidence="5" type="ORF">AB1471_16565</name>
</gene>
<evidence type="ECO:0000313" key="6">
    <source>
        <dbReference type="Proteomes" id="UP001556040"/>
    </source>
</evidence>